<evidence type="ECO:0000313" key="2">
    <source>
        <dbReference type="Proteomes" id="UP001472677"/>
    </source>
</evidence>
<keyword evidence="2" id="KW-1185">Reference proteome</keyword>
<protein>
    <submittedName>
        <fullName evidence="1">Uncharacterized protein</fullName>
    </submittedName>
</protein>
<name>A0ABR2E840_9ROSI</name>
<reference evidence="1 2" key="1">
    <citation type="journal article" date="2024" name="G3 (Bethesda)">
        <title>Genome assembly of Hibiscus sabdariffa L. provides insights into metabolisms of medicinal natural products.</title>
        <authorList>
            <person name="Kim T."/>
        </authorList>
    </citation>
    <scope>NUCLEOTIDE SEQUENCE [LARGE SCALE GENOMIC DNA]</scope>
    <source>
        <strain evidence="1">TK-2024</strain>
        <tissue evidence="1">Old leaves</tissue>
    </source>
</reference>
<evidence type="ECO:0000313" key="1">
    <source>
        <dbReference type="EMBL" id="KAK8554174.1"/>
    </source>
</evidence>
<proteinExistence type="predicted"/>
<sequence length="325" mass="34429">MERSQVNVSGFAHAITGEGFAGGLNGRPLDGSTFSAPADDSATHDDFIVVVIPSSRERLGSPLSPSAGRVQKKSKEDDSTNMDIIVMVVVDCNTDPRLINVGSQSTAGTMPVANRAKPFHKVSFRDVLAGKTISDIPYTPVTGEIDRVSVMENEDNIAAERVAQALDAPSATPETQQQPHYGPWMHVKQRGSRVSKVSREPGRTVTAPIIWSRFSALSVEQIPELDNAGNSNVSASGLEVPKGAVLLLEKEEVANASTWITCKEIIAVPSHVSPRAGVSTMTQPCKLGATTSTGVALAPNPITASLSQVRPFGPLQEVLSSIKGR</sequence>
<accession>A0ABR2E840</accession>
<organism evidence="1 2">
    <name type="scientific">Hibiscus sabdariffa</name>
    <name type="common">roselle</name>
    <dbReference type="NCBI Taxonomy" id="183260"/>
    <lineage>
        <taxon>Eukaryota</taxon>
        <taxon>Viridiplantae</taxon>
        <taxon>Streptophyta</taxon>
        <taxon>Embryophyta</taxon>
        <taxon>Tracheophyta</taxon>
        <taxon>Spermatophyta</taxon>
        <taxon>Magnoliopsida</taxon>
        <taxon>eudicotyledons</taxon>
        <taxon>Gunneridae</taxon>
        <taxon>Pentapetalae</taxon>
        <taxon>rosids</taxon>
        <taxon>malvids</taxon>
        <taxon>Malvales</taxon>
        <taxon>Malvaceae</taxon>
        <taxon>Malvoideae</taxon>
        <taxon>Hibiscus</taxon>
    </lineage>
</organism>
<gene>
    <name evidence="1" type="ORF">V6N12_031145</name>
</gene>
<dbReference type="EMBL" id="JBBPBM010000019">
    <property type="protein sequence ID" value="KAK8554174.1"/>
    <property type="molecule type" value="Genomic_DNA"/>
</dbReference>
<dbReference type="Proteomes" id="UP001472677">
    <property type="component" value="Unassembled WGS sequence"/>
</dbReference>
<comment type="caution">
    <text evidence="1">The sequence shown here is derived from an EMBL/GenBank/DDBJ whole genome shotgun (WGS) entry which is preliminary data.</text>
</comment>